<dbReference type="Proteomes" id="UP000017836">
    <property type="component" value="Unassembled WGS sequence"/>
</dbReference>
<gene>
    <name evidence="1" type="ORF">AMTR_s00061p00162590</name>
</gene>
<dbReference type="AlphaFoldDB" id="U5D0M3"/>
<name>U5D0M3_AMBTC</name>
<sequence>MDELCFASVHPSPPFFIVSEVFFSIFSLYRELVSSSSTKYRLRFNQIEDCAPSKTINTKGEVSTARKLAGILNKEISGARFRQGQQSTIGETIEELVLVENTMDYEPEKPEISIKIQLGGV</sequence>
<reference evidence="2" key="1">
    <citation type="journal article" date="2013" name="Science">
        <title>The Amborella genome and the evolution of flowering plants.</title>
        <authorList>
            <consortium name="Amborella Genome Project"/>
        </authorList>
    </citation>
    <scope>NUCLEOTIDE SEQUENCE [LARGE SCALE GENOMIC DNA]</scope>
</reference>
<keyword evidence="2" id="KW-1185">Reference proteome</keyword>
<dbReference type="EMBL" id="KI392075">
    <property type="protein sequence ID" value="ERN19146.1"/>
    <property type="molecule type" value="Genomic_DNA"/>
</dbReference>
<accession>U5D0M3</accession>
<proteinExistence type="predicted"/>
<protein>
    <submittedName>
        <fullName evidence="1">Uncharacterized protein</fullName>
    </submittedName>
</protein>
<organism evidence="1 2">
    <name type="scientific">Amborella trichopoda</name>
    <dbReference type="NCBI Taxonomy" id="13333"/>
    <lineage>
        <taxon>Eukaryota</taxon>
        <taxon>Viridiplantae</taxon>
        <taxon>Streptophyta</taxon>
        <taxon>Embryophyta</taxon>
        <taxon>Tracheophyta</taxon>
        <taxon>Spermatophyta</taxon>
        <taxon>Magnoliopsida</taxon>
        <taxon>Amborellales</taxon>
        <taxon>Amborellaceae</taxon>
        <taxon>Amborella</taxon>
    </lineage>
</organism>
<dbReference type="HOGENOM" id="CLU_2041201_0_0_1"/>
<evidence type="ECO:0000313" key="2">
    <source>
        <dbReference type="Proteomes" id="UP000017836"/>
    </source>
</evidence>
<dbReference type="Gramene" id="ERN19146">
    <property type="protein sequence ID" value="ERN19146"/>
    <property type="gene ID" value="AMTR_s00061p00162590"/>
</dbReference>
<evidence type="ECO:0000313" key="1">
    <source>
        <dbReference type="EMBL" id="ERN19146.1"/>
    </source>
</evidence>